<accession>W7LU67</accession>
<dbReference type="OrthoDB" id="5096448at2759"/>
<dbReference type="HOGENOM" id="CLU_1586624_0_0_1"/>
<dbReference type="GeneID" id="30060265"/>
<dbReference type="EMBL" id="CM000583">
    <property type="protein sequence ID" value="EWG38994.1"/>
    <property type="molecule type" value="Genomic_DNA"/>
</dbReference>
<dbReference type="RefSeq" id="XP_018745185.1">
    <property type="nucleotide sequence ID" value="XM_018889108.1"/>
</dbReference>
<dbReference type="KEGG" id="fvr:FVEG_02024"/>
<name>W7LU67_GIBM7</name>
<proteinExistence type="predicted"/>
<keyword evidence="2" id="KW-1185">Reference proteome</keyword>
<dbReference type="STRING" id="334819.W7LU67"/>
<gene>
    <name evidence="1" type="ORF">FVEG_02024</name>
</gene>
<reference evidence="1 2" key="1">
    <citation type="journal article" date="2010" name="Nature">
        <title>Comparative genomics reveals mobile pathogenicity chromosomes in Fusarium.</title>
        <authorList>
            <person name="Ma L.J."/>
            <person name="van der Does H.C."/>
            <person name="Borkovich K.A."/>
            <person name="Coleman J.J."/>
            <person name="Daboussi M.J."/>
            <person name="Di Pietro A."/>
            <person name="Dufresne M."/>
            <person name="Freitag M."/>
            <person name="Grabherr M."/>
            <person name="Henrissat B."/>
            <person name="Houterman P.M."/>
            <person name="Kang S."/>
            <person name="Shim W.B."/>
            <person name="Woloshuk C."/>
            <person name="Xie X."/>
            <person name="Xu J.R."/>
            <person name="Antoniw J."/>
            <person name="Baker S.E."/>
            <person name="Bluhm B.H."/>
            <person name="Breakspear A."/>
            <person name="Brown D.W."/>
            <person name="Butchko R.A."/>
            <person name="Chapman S."/>
            <person name="Coulson R."/>
            <person name="Coutinho P.M."/>
            <person name="Danchin E.G."/>
            <person name="Diener A."/>
            <person name="Gale L.R."/>
            <person name="Gardiner D.M."/>
            <person name="Goff S."/>
            <person name="Hammond-Kosack K.E."/>
            <person name="Hilburn K."/>
            <person name="Hua-Van A."/>
            <person name="Jonkers W."/>
            <person name="Kazan K."/>
            <person name="Kodira C.D."/>
            <person name="Koehrsen M."/>
            <person name="Kumar L."/>
            <person name="Lee Y.H."/>
            <person name="Li L."/>
            <person name="Manners J.M."/>
            <person name="Miranda-Saavedra D."/>
            <person name="Mukherjee M."/>
            <person name="Park G."/>
            <person name="Park J."/>
            <person name="Park S.Y."/>
            <person name="Proctor R.H."/>
            <person name="Regev A."/>
            <person name="Ruiz-Roldan M.C."/>
            <person name="Sain D."/>
            <person name="Sakthikumar S."/>
            <person name="Sykes S."/>
            <person name="Schwartz D.C."/>
            <person name="Turgeon B.G."/>
            <person name="Wapinski I."/>
            <person name="Yoder O."/>
            <person name="Young S."/>
            <person name="Zeng Q."/>
            <person name="Zhou S."/>
            <person name="Galagan J."/>
            <person name="Cuomo C.A."/>
            <person name="Kistler H.C."/>
            <person name="Rep M."/>
        </authorList>
    </citation>
    <scope>NUCLEOTIDE SEQUENCE [LARGE SCALE GENOMIC DNA]</scope>
    <source>
        <strain evidence="2">M3125 / FGSC 7600</strain>
    </source>
</reference>
<evidence type="ECO:0000313" key="2">
    <source>
        <dbReference type="Proteomes" id="UP000009096"/>
    </source>
</evidence>
<sequence>MPFRIGSTSHQLVWVRTTLSEYAKRLARENPAEWNDYLDAYHQKITDPKAFILNQDDNEQHARQLLIYAASLTVIVGCTPVAFGQIKNHTGLEYNFIDLNEAAGMPESLSLIPVAKCPRHHFFLSETISNSGPSWRHWTARTGSRSLAFSMPQACLNALRNQTPCCLG</sequence>
<evidence type="ECO:0000313" key="1">
    <source>
        <dbReference type="EMBL" id="EWG38994.1"/>
    </source>
</evidence>
<dbReference type="Proteomes" id="UP000009096">
    <property type="component" value="Chromosome 6"/>
</dbReference>
<protein>
    <submittedName>
        <fullName evidence="1">Uncharacterized protein</fullName>
    </submittedName>
</protein>
<dbReference type="AlphaFoldDB" id="W7LU67"/>
<dbReference type="VEuPathDB" id="FungiDB:FVEG_02024"/>
<dbReference type="EMBL" id="DS022243">
    <property type="protein sequence ID" value="EWG38994.1"/>
    <property type="molecule type" value="Genomic_DNA"/>
</dbReference>
<organism evidence="1 2">
    <name type="scientific">Gibberella moniliformis (strain M3125 / FGSC 7600)</name>
    <name type="common">Maize ear and stalk rot fungus</name>
    <name type="synonym">Fusarium verticillioides</name>
    <dbReference type="NCBI Taxonomy" id="334819"/>
    <lineage>
        <taxon>Eukaryota</taxon>
        <taxon>Fungi</taxon>
        <taxon>Dikarya</taxon>
        <taxon>Ascomycota</taxon>
        <taxon>Pezizomycotina</taxon>
        <taxon>Sordariomycetes</taxon>
        <taxon>Hypocreomycetidae</taxon>
        <taxon>Hypocreales</taxon>
        <taxon>Nectriaceae</taxon>
        <taxon>Fusarium</taxon>
        <taxon>Fusarium fujikuroi species complex</taxon>
    </lineage>
</organism>